<proteinExistence type="predicted"/>
<dbReference type="Proteomes" id="UP001153269">
    <property type="component" value="Unassembled WGS sequence"/>
</dbReference>
<keyword evidence="2" id="KW-1185">Reference proteome</keyword>
<evidence type="ECO:0000313" key="2">
    <source>
        <dbReference type="Proteomes" id="UP001153269"/>
    </source>
</evidence>
<evidence type="ECO:0000313" key="1">
    <source>
        <dbReference type="EMBL" id="CAB1429214.1"/>
    </source>
</evidence>
<gene>
    <name evidence="1" type="ORF">PLEPLA_LOCUS17189</name>
</gene>
<sequence>MPLGALLWAPEGHSSKLKSRGFKDEDSICSTAGEMKNASSEHFIGQNTDLYLSTSLRCENSSVPHTQGHSSACPRSRRGQAICGSPTCAGDSKDSVRNTLETTHLEPGTSSFFFFPPNHNGHLTLALLRLSINRQRQQAAPWTLEQLQADEGQCPVSQNPTDAPH</sequence>
<name>A0A9N7YM54_PLEPL</name>
<accession>A0A9N7YM54</accession>
<reference evidence="1" key="1">
    <citation type="submission" date="2020-03" db="EMBL/GenBank/DDBJ databases">
        <authorList>
            <person name="Weist P."/>
        </authorList>
    </citation>
    <scope>NUCLEOTIDE SEQUENCE</scope>
</reference>
<organism evidence="1 2">
    <name type="scientific">Pleuronectes platessa</name>
    <name type="common">European plaice</name>
    <dbReference type="NCBI Taxonomy" id="8262"/>
    <lineage>
        <taxon>Eukaryota</taxon>
        <taxon>Metazoa</taxon>
        <taxon>Chordata</taxon>
        <taxon>Craniata</taxon>
        <taxon>Vertebrata</taxon>
        <taxon>Euteleostomi</taxon>
        <taxon>Actinopterygii</taxon>
        <taxon>Neopterygii</taxon>
        <taxon>Teleostei</taxon>
        <taxon>Neoteleostei</taxon>
        <taxon>Acanthomorphata</taxon>
        <taxon>Carangaria</taxon>
        <taxon>Pleuronectiformes</taxon>
        <taxon>Pleuronectoidei</taxon>
        <taxon>Pleuronectidae</taxon>
        <taxon>Pleuronectes</taxon>
    </lineage>
</organism>
<dbReference type="AlphaFoldDB" id="A0A9N7YM54"/>
<protein>
    <submittedName>
        <fullName evidence="1">Uncharacterized protein</fullName>
    </submittedName>
</protein>
<dbReference type="EMBL" id="CADEAL010001113">
    <property type="protein sequence ID" value="CAB1429214.1"/>
    <property type="molecule type" value="Genomic_DNA"/>
</dbReference>
<comment type="caution">
    <text evidence="1">The sequence shown here is derived from an EMBL/GenBank/DDBJ whole genome shotgun (WGS) entry which is preliminary data.</text>
</comment>